<organism evidence="2 3">
    <name type="scientific">Streptomyces pseudovenezuelae</name>
    <dbReference type="NCBI Taxonomy" id="67350"/>
    <lineage>
        <taxon>Bacteria</taxon>
        <taxon>Bacillati</taxon>
        <taxon>Actinomycetota</taxon>
        <taxon>Actinomycetes</taxon>
        <taxon>Kitasatosporales</taxon>
        <taxon>Streptomycetaceae</taxon>
        <taxon>Streptomyces</taxon>
        <taxon>Streptomyces aurantiacus group</taxon>
    </lineage>
</organism>
<reference evidence="2 3" key="1">
    <citation type="submission" date="2023-04" db="EMBL/GenBank/DDBJ databases">
        <title>Forest soil microbial communities from Buena Vista Peninsula, Colon Province, Panama.</title>
        <authorList>
            <person name="Bouskill N."/>
        </authorList>
    </citation>
    <scope>NUCLEOTIDE SEQUENCE [LARGE SCALE GENOMIC DNA]</scope>
    <source>
        <strain evidence="2 3">GGS1</strain>
    </source>
</reference>
<evidence type="ECO:0000313" key="2">
    <source>
        <dbReference type="EMBL" id="MDH6219240.1"/>
    </source>
</evidence>
<feature type="region of interest" description="Disordered" evidence="1">
    <location>
        <begin position="45"/>
        <end position="92"/>
    </location>
</feature>
<dbReference type="Proteomes" id="UP001160499">
    <property type="component" value="Unassembled WGS sequence"/>
</dbReference>
<comment type="caution">
    <text evidence="2">The sequence shown here is derived from an EMBL/GenBank/DDBJ whole genome shotgun (WGS) entry which is preliminary data.</text>
</comment>
<sequence length="281" mass="31919">MATVARAGARVTARTPSPPHPCHWAVRHQCSPPGRGCRRSSGPCLRGARGSPTPPSVAACRPGRTRRSWARRPTPSWTATPALSSARRPARRRVRCRASNDPRAPCRWPAPSRHRPRYSGYPRCLCGCFRRRCRGAVRPRAEVLRLGHERPWSGRPFSGWLGPVRRLQRIRSVQPAQPAVPLRAEVRRLPLLPEVRRRRLLPEVRRRPLLPEVRRRPLLPEVRRRPLLPEVPRATLVRVHPPSARAARAETRSRFSGSPRWAPRLSPPRHALFPPDRAPPP</sequence>
<gene>
    <name evidence="2" type="ORF">M2283_006574</name>
</gene>
<feature type="region of interest" description="Disordered" evidence="1">
    <location>
        <begin position="241"/>
        <end position="281"/>
    </location>
</feature>
<name>A0ABT6LSD6_9ACTN</name>
<evidence type="ECO:0000313" key="3">
    <source>
        <dbReference type="Proteomes" id="UP001160499"/>
    </source>
</evidence>
<protein>
    <submittedName>
        <fullName evidence="2">Uncharacterized protein</fullName>
    </submittedName>
</protein>
<evidence type="ECO:0000256" key="1">
    <source>
        <dbReference type="SAM" id="MobiDB-lite"/>
    </source>
</evidence>
<keyword evidence="3" id="KW-1185">Reference proteome</keyword>
<dbReference type="EMBL" id="JARXVH010000012">
    <property type="protein sequence ID" value="MDH6219240.1"/>
    <property type="molecule type" value="Genomic_DNA"/>
</dbReference>
<proteinExistence type="predicted"/>
<accession>A0ABT6LSD6</accession>